<reference evidence="7" key="1">
    <citation type="submission" date="2021-04" db="EMBL/GenBank/DDBJ databases">
        <title>Draft genome sequence of Xylanibacillus composti strain K13.</title>
        <authorList>
            <person name="Uke A."/>
            <person name="Chhe C."/>
            <person name="Baramee S."/>
            <person name="Kosugi A."/>
        </authorList>
    </citation>
    <scope>NUCLEOTIDE SEQUENCE</scope>
    <source>
        <strain evidence="7">K13</strain>
    </source>
</reference>
<dbReference type="InterPro" id="IPR036271">
    <property type="entry name" value="Tet_transcr_reg_TetR-rel_C_sf"/>
</dbReference>
<dbReference type="RefSeq" id="WP_213412249.1">
    <property type="nucleotide sequence ID" value="NZ_BOVK01000028.1"/>
</dbReference>
<organism evidence="7 8">
    <name type="scientific">Xylanibacillus composti</name>
    <dbReference type="NCBI Taxonomy" id="1572762"/>
    <lineage>
        <taxon>Bacteria</taxon>
        <taxon>Bacillati</taxon>
        <taxon>Bacillota</taxon>
        <taxon>Bacilli</taxon>
        <taxon>Bacillales</taxon>
        <taxon>Paenibacillaceae</taxon>
        <taxon>Xylanibacillus</taxon>
    </lineage>
</organism>
<dbReference type="GO" id="GO:0003677">
    <property type="term" value="F:DNA binding"/>
    <property type="evidence" value="ECO:0007669"/>
    <property type="project" value="UniProtKB-UniRule"/>
</dbReference>
<dbReference type="InterPro" id="IPR001647">
    <property type="entry name" value="HTH_TetR"/>
</dbReference>
<dbReference type="InterPro" id="IPR050624">
    <property type="entry name" value="HTH-type_Tx_Regulator"/>
</dbReference>
<dbReference type="EMBL" id="BOVK01000028">
    <property type="protein sequence ID" value="GIQ69445.1"/>
    <property type="molecule type" value="Genomic_DNA"/>
</dbReference>
<evidence type="ECO:0000313" key="8">
    <source>
        <dbReference type="Proteomes" id="UP000677918"/>
    </source>
</evidence>
<evidence type="ECO:0000313" key="7">
    <source>
        <dbReference type="EMBL" id="GIQ69445.1"/>
    </source>
</evidence>
<keyword evidence="2" id="KW-0805">Transcription regulation</keyword>
<sequence>MELPVNKHQMKRMQSYDAFIQAALQVIAEKGYMHTSIEDIATTAGYSKAAFYVHFKSKDDFLAAFTQNLIQEFIDRFLSSFILQEDWTASVRHGIRLFIELAERDQWCLIFFEFYQIALRDEEVRSKLQLHYANWARFLAELLDKISSRNGLRWQTDSHTIASLIMALLDGYNLQRNILSAPVDAQHIEEAVIRLLRAWVLPEASKEG</sequence>
<evidence type="ECO:0000256" key="2">
    <source>
        <dbReference type="ARBA" id="ARBA00023015"/>
    </source>
</evidence>
<evidence type="ECO:0000259" key="6">
    <source>
        <dbReference type="PROSITE" id="PS50977"/>
    </source>
</evidence>
<dbReference type="PROSITE" id="PS50977">
    <property type="entry name" value="HTH_TETR_2"/>
    <property type="match status" value="1"/>
</dbReference>
<keyword evidence="1" id="KW-0678">Repressor</keyword>
<name>A0A8J4H4F3_9BACL</name>
<dbReference type="SUPFAM" id="SSF48498">
    <property type="entry name" value="Tetracyclin repressor-like, C-terminal domain"/>
    <property type="match status" value="1"/>
</dbReference>
<evidence type="ECO:0000256" key="5">
    <source>
        <dbReference type="PROSITE-ProRule" id="PRU00335"/>
    </source>
</evidence>
<dbReference type="Proteomes" id="UP000677918">
    <property type="component" value="Unassembled WGS sequence"/>
</dbReference>
<dbReference type="InterPro" id="IPR009057">
    <property type="entry name" value="Homeodomain-like_sf"/>
</dbReference>
<dbReference type="InterPro" id="IPR039538">
    <property type="entry name" value="BetI_C"/>
</dbReference>
<dbReference type="PANTHER" id="PTHR43479">
    <property type="entry name" value="ACREF/ENVCD OPERON REPRESSOR-RELATED"/>
    <property type="match status" value="1"/>
</dbReference>
<dbReference type="Gene3D" id="1.10.357.10">
    <property type="entry name" value="Tetracycline Repressor, domain 2"/>
    <property type="match status" value="1"/>
</dbReference>
<dbReference type="PRINTS" id="PR00455">
    <property type="entry name" value="HTHTETR"/>
</dbReference>
<dbReference type="AlphaFoldDB" id="A0A8J4H4F3"/>
<feature type="domain" description="HTH tetR-type" evidence="6">
    <location>
        <begin position="13"/>
        <end position="73"/>
    </location>
</feature>
<evidence type="ECO:0000256" key="1">
    <source>
        <dbReference type="ARBA" id="ARBA00022491"/>
    </source>
</evidence>
<comment type="caution">
    <text evidence="7">The sequence shown here is derived from an EMBL/GenBank/DDBJ whole genome shotgun (WGS) entry which is preliminary data.</text>
</comment>
<dbReference type="Pfam" id="PF13977">
    <property type="entry name" value="TetR_C_6"/>
    <property type="match status" value="1"/>
</dbReference>
<gene>
    <name evidence="7" type="primary">ywcC_1</name>
    <name evidence="7" type="ORF">XYCOK13_22690</name>
</gene>
<dbReference type="SUPFAM" id="SSF46689">
    <property type="entry name" value="Homeodomain-like"/>
    <property type="match status" value="1"/>
</dbReference>
<dbReference type="PANTHER" id="PTHR43479:SF11">
    <property type="entry name" value="ACREF_ENVCD OPERON REPRESSOR-RELATED"/>
    <property type="match status" value="1"/>
</dbReference>
<accession>A0A8J4H4F3</accession>
<keyword evidence="8" id="KW-1185">Reference proteome</keyword>
<keyword evidence="3 5" id="KW-0238">DNA-binding</keyword>
<keyword evidence="4" id="KW-0804">Transcription</keyword>
<feature type="DNA-binding region" description="H-T-H motif" evidence="5">
    <location>
        <begin position="36"/>
        <end position="55"/>
    </location>
</feature>
<evidence type="ECO:0000256" key="3">
    <source>
        <dbReference type="ARBA" id="ARBA00023125"/>
    </source>
</evidence>
<protein>
    <submittedName>
        <fullName evidence="7">Putative HTH-type transcriptional regulator YwcC</fullName>
    </submittedName>
</protein>
<evidence type="ECO:0000256" key="4">
    <source>
        <dbReference type="ARBA" id="ARBA00023163"/>
    </source>
</evidence>
<proteinExistence type="predicted"/>
<dbReference type="Pfam" id="PF00440">
    <property type="entry name" value="TetR_N"/>
    <property type="match status" value="1"/>
</dbReference>
<dbReference type="Gene3D" id="1.10.10.60">
    <property type="entry name" value="Homeodomain-like"/>
    <property type="match status" value="1"/>
</dbReference>